<keyword evidence="2" id="KW-1185">Reference proteome</keyword>
<accession>A0AAV4YAE9</accession>
<proteinExistence type="predicted"/>
<name>A0AAV4YAE9_CAEEX</name>
<sequence>MNSDLLGHLCRPNKDRGMDQGWQQCLTAERVCVWLKVMLRHHVKMNFVISACRDRRRISSRPFLNIKKKLGEMYSSQPGWITAYVMRWLKKETVSEDNSLPSELNDVLIIRC</sequence>
<dbReference type="AlphaFoldDB" id="A0AAV4YAE9"/>
<comment type="caution">
    <text evidence="1">The sequence shown here is derived from an EMBL/GenBank/DDBJ whole genome shotgun (WGS) entry which is preliminary data.</text>
</comment>
<evidence type="ECO:0000313" key="2">
    <source>
        <dbReference type="Proteomes" id="UP001054945"/>
    </source>
</evidence>
<dbReference type="EMBL" id="BPLR01019011">
    <property type="protein sequence ID" value="GIZ03889.1"/>
    <property type="molecule type" value="Genomic_DNA"/>
</dbReference>
<gene>
    <name evidence="1" type="ORF">CEXT_731011</name>
</gene>
<reference evidence="1 2" key="1">
    <citation type="submission" date="2021-06" db="EMBL/GenBank/DDBJ databases">
        <title>Caerostris extrusa draft genome.</title>
        <authorList>
            <person name="Kono N."/>
            <person name="Arakawa K."/>
        </authorList>
    </citation>
    <scope>NUCLEOTIDE SEQUENCE [LARGE SCALE GENOMIC DNA]</scope>
</reference>
<evidence type="ECO:0000313" key="1">
    <source>
        <dbReference type="EMBL" id="GIZ03889.1"/>
    </source>
</evidence>
<dbReference type="Proteomes" id="UP001054945">
    <property type="component" value="Unassembled WGS sequence"/>
</dbReference>
<protein>
    <submittedName>
        <fullName evidence="1">Uncharacterized protein</fullName>
    </submittedName>
</protein>
<organism evidence="1 2">
    <name type="scientific">Caerostris extrusa</name>
    <name type="common">Bark spider</name>
    <name type="synonym">Caerostris bankana</name>
    <dbReference type="NCBI Taxonomy" id="172846"/>
    <lineage>
        <taxon>Eukaryota</taxon>
        <taxon>Metazoa</taxon>
        <taxon>Ecdysozoa</taxon>
        <taxon>Arthropoda</taxon>
        <taxon>Chelicerata</taxon>
        <taxon>Arachnida</taxon>
        <taxon>Araneae</taxon>
        <taxon>Araneomorphae</taxon>
        <taxon>Entelegynae</taxon>
        <taxon>Araneoidea</taxon>
        <taxon>Araneidae</taxon>
        <taxon>Caerostris</taxon>
    </lineage>
</organism>